<dbReference type="RefSeq" id="WP_344911537.1">
    <property type="nucleotide sequence ID" value="NZ_BAABDL010000071.1"/>
</dbReference>
<dbReference type="EC" id="3.1.3.48" evidence="5"/>
<gene>
    <name evidence="6" type="ORF">GCM10022410_13180</name>
</gene>
<dbReference type="PIRSF" id="PIRSF016557">
    <property type="entry name" value="Caps_synth_CpsB"/>
    <property type="match status" value="1"/>
</dbReference>
<dbReference type="Pfam" id="PF19567">
    <property type="entry name" value="CpsB_CapC"/>
    <property type="match status" value="1"/>
</dbReference>
<evidence type="ECO:0000256" key="5">
    <source>
        <dbReference type="PIRNR" id="PIRNR016557"/>
    </source>
</evidence>
<comment type="catalytic activity">
    <reaction evidence="4 5">
        <text>O-phospho-L-tyrosyl-[protein] + H2O = L-tyrosyl-[protein] + phosphate</text>
        <dbReference type="Rhea" id="RHEA:10684"/>
        <dbReference type="Rhea" id="RHEA-COMP:10136"/>
        <dbReference type="Rhea" id="RHEA-COMP:20101"/>
        <dbReference type="ChEBI" id="CHEBI:15377"/>
        <dbReference type="ChEBI" id="CHEBI:43474"/>
        <dbReference type="ChEBI" id="CHEBI:46858"/>
        <dbReference type="ChEBI" id="CHEBI:61978"/>
        <dbReference type="EC" id="3.1.3.48"/>
    </reaction>
</comment>
<name>A0ABP7VK41_9BACI</name>
<dbReference type="PANTHER" id="PTHR39181">
    <property type="entry name" value="TYROSINE-PROTEIN PHOSPHATASE YWQE"/>
    <property type="match status" value="1"/>
</dbReference>
<dbReference type="PANTHER" id="PTHR39181:SF1">
    <property type="entry name" value="TYROSINE-PROTEIN PHOSPHATASE YWQE"/>
    <property type="match status" value="1"/>
</dbReference>
<keyword evidence="3 5" id="KW-0904">Protein phosphatase</keyword>
<evidence type="ECO:0000256" key="1">
    <source>
        <dbReference type="ARBA" id="ARBA00005750"/>
    </source>
</evidence>
<dbReference type="Gene3D" id="3.20.20.140">
    <property type="entry name" value="Metal-dependent hydrolases"/>
    <property type="match status" value="1"/>
</dbReference>
<evidence type="ECO:0000256" key="3">
    <source>
        <dbReference type="ARBA" id="ARBA00022912"/>
    </source>
</evidence>
<dbReference type="InterPro" id="IPR016195">
    <property type="entry name" value="Pol/histidinol_Pase-like"/>
</dbReference>
<keyword evidence="2 5" id="KW-0378">Hydrolase</keyword>
<accession>A0ABP7VK41</accession>
<evidence type="ECO:0000256" key="4">
    <source>
        <dbReference type="ARBA" id="ARBA00051722"/>
    </source>
</evidence>
<comment type="caution">
    <text evidence="6">The sequence shown here is derived from an EMBL/GenBank/DDBJ whole genome shotgun (WGS) entry which is preliminary data.</text>
</comment>
<dbReference type="Proteomes" id="UP001501734">
    <property type="component" value="Unassembled WGS sequence"/>
</dbReference>
<evidence type="ECO:0000313" key="6">
    <source>
        <dbReference type="EMBL" id="GAA4068619.1"/>
    </source>
</evidence>
<dbReference type="InterPro" id="IPR016667">
    <property type="entry name" value="Caps_polysacc_synth_CpsB/CapC"/>
</dbReference>
<sequence length="255" mass="29251">MIDIHCHILPGVDDGAKHLEDSVAMAQQAITEGIHTIIATPHHKNGRYNNPKNSVLADLTRLNERIQQEQIPLTIIPGQEVRIHGELIEGYQQDEILTLTGTSRYLFVELPTNHIPRYTEQILFDIQMRDLVPIIVHPERNTALQEQPERLYHFVQNGALTQITAGSLTGKFGTKIKKFTNEIIEHNLTHFVASDAHNTKSRGFNMLDANQEINQNYGQHTLYTFMDNAQHILDNEKIYIDEPARIKRKKFFGLF</sequence>
<dbReference type="SUPFAM" id="SSF89550">
    <property type="entry name" value="PHP domain-like"/>
    <property type="match status" value="1"/>
</dbReference>
<keyword evidence="7" id="KW-1185">Reference proteome</keyword>
<proteinExistence type="inferred from homology"/>
<evidence type="ECO:0000313" key="7">
    <source>
        <dbReference type="Proteomes" id="UP001501734"/>
    </source>
</evidence>
<protein>
    <recommendedName>
        <fullName evidence="5">Tyrosine-protein phosphatase</fullName>
        <ecNumber evidence="5">3.1.3.48</ecNumber>
    </recommendedName>
</protein>
<comment type="similarity">
    <text evidence="1 5">Belongs to the metallo-dependent hydrolases superfamily. CpsB/CapC family.</text>
</comment>
<evidence type="ECO:0000256" key="2">
    <source>
        <dbReference type="ARBA" id="ARBA00022801"/>
    </source>
</evidence>
<organism evidence="6 7">
    <name type="scientific">Amphibacillus indicireducens</name>
    <dbReference type="NCBI Taxonomy" id="1076330"/>
    <lineage>
        <taxon>Bacteria</taxon>
        <taxon>Bacillati</taxon>
        <taxon>Bacillota</taxon>
        <taxon>Bacilli</taxon>
        <taxon>Bacillales</taxon>
        <taxon>Bacillaceae</taxon>
        <taxon>Amphibacillus</taxon>
    </lineage>
</organism>
<reference evidence="7" key="1">
    <citation type="journal article" date="2019" name="Int. J. Syst. Evol. Microbiol.">
        <title>The Global Catalogue of Microorganisms (GCM) 10K type strain sequencing project: providing services to taxonomists for standard genome sequencing and annotation.</title>
        <authorList>
            <consortium name="The Broad Institute Genomics Platform"/>
            <consortium name="The Broad Institute Genome Sequencing Center for Infectious Disease"/>
            <person name="Wu L."/>
            <person name="Ma J."/>
        </authorList>
    </citation>
    <scope>NUCLEOTIDE SEQUENCE [LARGE SCALE GENOMIC DNA]</scope>
    <source>
        <strain evidence="7">JCM 17250</strain>
    </source>
</reference>
<dbReference type="EMBL" id="BAABDL010000071">
    <property type="protein sequence ID" value="GAA4068619.1"/>
    <property type="molecule type" value="Genomic_DNA"/>
</dbReference>